<dbReference type="EMBL" id="JAPFCC010000001">
    <property type="protein sequence ID" value="MCW7555174.1"/>
    <property type="molecule type" value="Genomic_DNA"/>
</dbReference>
<evidence type="ECO:0000256" key="1">
    <source>
        <dbReference type="SAM" id="SignalP"/>
    </source>
</evidence>
<keyword evidence="1" id="KW-0732">Signal</keyword>
<feature type="chain" id="PRO_5047451424" description="DUF3575 domain-containing protein" evidence="1">
    <location>
        <begin position="29"/>
        <end position="206"/>
    </location>
</feature>
<keyword evidence="3" id="KW-1185">Reference proteome</keyword>
<dbReference type="Proteomes" id="UP001209854">
    <property type="component" value="Unassembled WGS sequence"/>
</dbReference>
<sequence length="206" mass="23513">MSYLTRLRKTIVVAVLAALLFASNFAVSESVLSEETQETESVVSEFPDLSEKPADSQTSLDLSLPYSSFDEEKGWLKQLWGRPFRDQLLLGMWTLHLESGDDQESNNRLIGAVYKGYYGGTFINTHGDRVWSGGWQRTLYQQKYGEVEVEAGYRAGIMYGYKRYLKLGNTRLFPLFQALLDVEYKNVGVQFSWAGVVLTAGFYYRF</sequence>
<name>A0ABT3N0L8_9GAMM</name>
<accession>A0ABT3N0L8</accession>
<organism evidence="2 3">
    <name type="scientific">Endozoicomonas gorgoniicola</name>
    <dbReference type="NCBI Taxonomy" id="1234144"/>
    <lineage>
        <taxon>Bacteria</taxon>
        <taxon>Pseudomonadati</taxon>
        <taxon>Pseudomonadota</taxon>
        <taxon>Gammaproteobacteria</taxon>
        <taxon>Oceanospirillales</taxon>
        <taxon>Endozoicomonadaceae</taxon>
        <taxon>Endozoicomonas</taxon>
    </lineage>
</organism>
<comment type="caution">
    <text evidence="2">The sequence shown here is derived from an EMBL/GenBank/DDBJ whole genome shotgun (WGS) entry which is preliminary data.</text>
</comment>
<dbReference type="RefSeq" id="WP_262564951.1">
    <property type="nucleotide sequence ID" value="NZ_JAPFCC010000001.1"/>
</dbReference>
<evidence type="ECO:0008006" key="4">
    <source>
        <dbReference type="Google" id="ProtNLM"/>
    </source>
</evidence>
<evidence type="ECO:0000313" key="2">
    <source>
        <dbReference type="EMBL" id="MCW7555174.1"/>
    </source>
</evidence>
<evidence type="ECO:0000313" key="3">
    <source>
        <dbReference type="Proteomes" id="UP001209854"/>
    </source>
</evidence>
<proteinExistence type="predicted"/>
<protein>
    <recommendedName>
        <fullName evidence="4">DUF3575 domain-containing protein</fullName>
    </recommendedName>
</protein>
<gene>
    <name evidence="2" type="ORF">NX722_21605</name>
</gene>
<reference evidence="2 3" key="1">
    <citation type="submission" date="2022-10" db="EMBL/GenBank/DDBJ databases">
        <title>High-quality genome sequences of two octocoral-associated bacteria, Endozoicomonas euniceicola EF212 and Endozoicomonas gorgoniicola PS125.</title>
        <authorList>
            <person name="Chiou Y.-J."/>
            <person name="Chen Y.-H."/>
        </authorList>
    </citation>
    <scope>NUCLEOTIDE SEQUENCE [LARGE SCALE GENOMIC DNA]</scope>
    <source>
        <strain evidence="2 3">PS125</strain>
    </source>
</reference>
<feature type="signal peptide" evidence="1">
    <location>
        <begin position="1"/>
        <end position="28"/>
    </location>
</feature>